<dbReference type="CDD" id="cd09024">
    <property type="entry name" value="Aldose_epim_lacX"/>
    <property type="match status" value="1"/>
</dbReference>
<comment type="caution">
    <text evidence="4">The sequence shown here is derived from an EMBL/GenBank/DDBJ whole genome shotgun (WGS) entry which is preliminary data.</text>
</comment>
<proteinExistence type="predicted"/>
<dbReference type="PANTHER" id="PTHR11122:SF13">
    <property type="entry name" value="GLUCOSE-6-PHOSPHATE 1-EPIMERASE"/>
    <property type="match status" value="1"/>
</dbReference>
<evidence type="ECO:0000313" key="5">
    <source>
        <dbReference type="Proteomes" id="UP001500936"/>
    </source>
</evidence>
<evidence type="ECO:0000256" key="2">
    <source>
        <dbReference type="ARBA" id="ARBA00011245"/>
    </source>
</evidence>
<sequence length="294" mass="34025">MTTLENEYLRIDIQWKGAELASIYDKTTETEHLWQANPDIWPWHAPNLFPVVGGCLNNQLLVAGQRYPMERHGFARHSDFELVDSTDNQARFSLRASEATMAVYPYRFNFEVIYDLEDRLLKITYRVINEDEQPVYCSVGAHPAFSVPFYPDEQYEDYYLEFEIDEPLERHMLSKNGFFTGETEPIVLQNRRLPLTKYLFDQDALVFKNLANRQVIIRSRNHDQIVSVSFLPFNYLGIWAKPGGSFVCLEPWLGCADTEGKPVDIREKEAIQRVEPGDLFEAAFIVGISPQDAL</sequence>
<dbReference type="EMBL" id="BAABHB010000008">
    <property type="protein sequence ID" value="GAA4411415.1"/>
    <property type="molecule type" value="Genomic_DNA"/>
</dbReference>
<evidence type="ECO:0000256" key="1">
    <source>
        <dbReference type="ARBA" id="ARBA00001913"/>
    </source>
</evidence>
<evidence type="ECO:0000313" key="4">
    <source>
        <dbReference type="EMBL" id="GAA4411415.1"/>
    </source>
</evidence>
<name>A0ABP8KNR0_9BACT</name>
<keyword evidence="5" id="KW-1185">Reference proteome</keyword>
<dbReference type="InterPro" id="IPR014718">
    <property type="entry name" value="GH-type_carb-bd"/>
</dbReference>
<dbReference type="Proteomes" id="UP001500936">
    <property type="component" value="Unassembled WGS sequence"/>
</dbReference>
<dbReference type="Pfam" id="PF01263">
    <property type="entry name" value="Aldose_epim"/>
    <property type="match status" value="1"/>
</dbReference>
<organism evidence="4 5">
    <name type="scientific">Nibrella viscosa</name>
    <dbReference type="NCBI Taxonomy" id="1084524"/>
    <lineage>
        <taxon>Bacteria</taxon>
        <taxon>Pseudomonadati</taxon>
        <taxon>Bacteroidota</taxon>
        <taxon>Cytophagia</taxon>
        <taxon>Cytophagales</taxon>
        <taxon>Spirosomataceae</taxon>
        <taxon>Nibrella</taxon>
    </lineage>
</organism>
<dbReference type="RefSeq" id="WP_345269416.1">
    <property type="nucleotide sequence ID" value="NZ_BAABHB010000008.1"/>
</dbReference>
<dbReference type="Gene3D" id="2.70.98.10">
    <property type="match status" value="1"/>
</dbReference>
<gene>
    <name evidence="4" type="ORF">GCM10023187_37190</name>
</gene>
<dbReference type="InterPro" id="IPR037481">
    <property type="entry name" value="LacX"/>
</dbReference>
<dbReference type="InterPro" id="IPR008183">
    <property type="entry name" value="Aldose_1/G6P_1-epimerase"/>
</dbReference>
<protein>
    <submittedName>
        <fullName evidence="4">Aldose 1-epimerase family protein</fullName>
    </submittedName>
</protein>
<dbReference type="PANTHER" id="PTHR11122">
    <property type="entry name" value="APOSPORY-ASSOCIATED PROTEIN C-RELATED"/>
    <property type="match status" value="1"/>
</dbReference>
<dbReference type="SUPFAM" id="SSF74650">
    <property type="entry name" value="Galactose mutarotase-like"/>
    <property type="match status" value="1"/>
</dbReference>
<evidence type="ECO:0000256" key="3">
    <source>
        <dbReference type="ARBA" id="ARBA00022837"/>
    </source>
</evidence>
<reference evidence="5" key="1">
    <citation type="journal article" date="2019" name="Int. J. Syst. Evol. Microbiol.">
        <title>The Global Catalogue of Microorganisms (GCM) 10K type strain sequencing project: providing services to taxonomists for standard genome sequencing and annotation.</title>
        <authorList>
            <consortium name="The Broad Institute Genomics Platform"/>
            <consortium name="The Broad Institute Genome Sequencing Center for Infectious Disease"/>
            <person name="Wu L."/>
            <person name="Ma J."/>
        </authorList>
    </citation>
    <scope>NUCLEOTIDE SEQUENCE [LARGE SCALE GENOMIC DNA]</scope>
    <source>
        <strain evidence="5">JCM 17925</strain>
    </source>
</reference>
<accession>A0ABP8KNR0</accession>
<comment type="subunit">
    <text evidence="2">Monomer.</text>
</comment>
<comment type="cofactor">
    <cofactor evidence="1">
        <name>Ca(2+)</name>
        <dbReference type="ChEBI" id="CHEBI:29108"/>
    </cofactor>
</comment>
<keyword evidence="3" id="KW-0106">Calcium</keyword>
<dbReference type="InterPro" id="IPR011013">
    <property type="entry name" value="Gal_mutarotase_sf_dom"/>
</dbReference>